<dbReference type="InterPro" id="IPR011333">
    <property type="entry name" value="SKP1/BTB/POZ_sf"/>
</dbReference>
<reference evidence="2" key="1">
    <citation type="journal article" date="2013" name="Genetics">
        <title>The draft genome and transcriptome of Panagrellus redivivus are shaped by the harsh demands of a free-living lifestyle.</title>
        <authorList>
            <person name="Srinivasan J."/>
            <person name="Dillman A.R."/>
            <person name="Macchietto M.G."/>
            <person name="Heikkinen L."/>
            <person name="Lakso M."/>
            <person name="Fracchia K.M."/>
            <person name="Antoshechkin I."/>
            <person name="Mortazavi A."/>
            <person name="Wong G."/>
            <person name="Sternberg P.W."/>
        </authorList>
    </citation>
    <scope>NUCLEOTIDE SEQUENCE [LARGE SCALE GENOMIC DNA]</scope>
    <source>
        <strain evidence="2">MT8872</strain>
    </source>
</reference>
<organism evidence="2 3">
    <name type="scientific">Panagrellus redivivus</name>
    <name type="common">Microworm</name>
    <dbReference type="NCBI Taxonomy" id="6233"/>
    <lineage>
        <taxon>Eukaryota</taxon>
        <taxon>Metazoa</taxon>
        <taxon>Ecdysozoa</taxon>
        <taxon>Nematoda</taxon>
        <taxon>Chromadorea</taxon>
        <taxon>Rhabditida</taxon>
        <taxon>Tylenchina</taxon>
        <taxon>Panagrolaimomorpha</taxon>
        <taxon>Panagrolaimoidea</taxon>
        <taxon>Panagrolaimidae</taxon>
        <taxon>Panagrellus</taxon>
    </lineage>
</organism>
<sequence length="406" mass="45269">MASINDVDCIKDFNVFLFFETDIRKKGVGAPKLHPLRAIPDSDGIEWWLECYAGGRNEAAKGHFSVFVYVKKAVKLRVTISIDGSSVKKSATSEHPAQRIGWDHFASHDELLPLFQQGKLRLLVQVVFYVPIPVMPDVAPLHELCAHVPTDFEIVVGSDRLQVHRSVLSLMSPVFHAMLTSNTVEAKSNSVKIVDFDIKVVEAAIDICYGRDLKDHSVGTYLGILRFNDKYSITAVLTELEGCLPFNLSVDTFCAFVQYATDCSRDALFKKLVEFFAVNQSKITPLPQFINLPPTLVVHVLKSSFDLETDFDVLRHASKNGIKFIVNHLEKPLLESLTSETICPTIRYAWKCSRVALKKACAKFVSENRDEIMKTSGFLKLPAAAIGGVLKLAHGLSEKDEEEVSK</sequence>
<dbReference type="PROSITE" id="PS50097">
    <property type="entry name" value="BTB"/>
    <property type="match status" value="1"/>
</dbReference>
<dbReference type="SUPFAM" id="SSF49599">
    <property type="entry name" value="TRAF domain-like"/>
    <property type="match status" value="1"/>
</dbReference>
<proteinExistence type="predicted"/>
<reference evidence="3" key="2">
    <citation type="submission" date="2020-10" db="UniProtKB">
        <authorList>
            <consortium name="WormBaseParasite"/>
        </authorList>
    </citation>
    <scope>IDENTIFICATION</scope>
</reference>
<dbReference type="PANTHER" id="PTHR24410:SF23">
    <property type="entry name" value="BTB DOMAIN-CONTAINING PROTEIN-RELATED"/>
    <property type="match status" value="1"/>
</dbReference>
<dbReference type="CDD" id="cd18186">
    <property type="entry name" value="BTB_POZ_ZBTB_KLHL-like"/>
    <property type="match status" value="1"/>
</dbReference>
<evidence type="ECO:0000259" key="1">
    <source>
        <dbReference type="PROSITE" id="PS50097"/>
    </source>
</evidence>
<dbReference type="InterPro" id="IPR000210">
    <property type="entry name" value="BTB/POZ_dom"/>
</dbReference>
<evidence type="ECO:0000313" key="3">
    <source>
        <dbReference type="WBParaSite" id="Pan_g11217.t1"/>
    </source>
</evidence>
<dbReference type="PANTHER" id="PTHR24410">
    <property type="entry name" value="HL07962P-RELATED"/>
    <property type="match status" value="1"/>
</dbReference>
<dbReference type="Gene3D" id="3.30.710.10">
    <property type="entry name" value="Potassium Channel Kv1.1, Chain A"/>
    <property type="match status" value="2"/>
</dbReference>
<dbReference type="InterPro" id="IPR051481">
    <property type="entry name" value="BTB-POZ/Galectin-3-binding"/>
</dbReference>
<dbReference type="SMART" id="SM00225">
    <property type="entry name" value="BTB"/>
    <property type="match status" value="1"/>
</dbReference>
<dbReference type="AlphaFoldDB" id="A0A7E4UQC6"/>
<accession>A0A7E4UQC6</accession>
<evidence type="ECO:0000313" key="2">
    <source>
        <dbReference type="Proteomes" id="UP000492821"/>
    </source>
</evidence>
<feature type="domain" description="BTB" evidence="1">
    <location>
        <begin position="150"/>
        <end position="217"/>
    </location>
</feature>
<name>A0A7E4UQC6_PANRE</name>
<keyword evidence="2" id="KW-1185">Reference proteome</keyword>
<dbReference type="SUPFAM" id="SSF54695">
    <property type="entry name" value="POZ domain"/>
    <property type="match status" value="1"/>
</dbReference>
<dbReference type="WBParaSite" id="Pan_g11217.t1">
    <property type="protein sequence ID" value="Pan_g11217.t1"/>
    <property type="gene ID" value="Pan_g11217"/>
</dbReference>
<dbReference type="Proteomes" id="UP000492821">
    <property type="component" value="Unassembled WGS sequence"/>
</dbReference>
<protein>
    <submittedName>
        <fullName evidence="3">BTB domain-containing protein</fullName>
    </submittedName>
</protein>
<dbReference type="Pfam" id="PF00651">
    <property type="entry name" value="BTB"/>
    <property type="match status" value="1"/>
</dbReference>